<dbReference type="PANTHER" id="PTHR37534:SF46">
    <property type="entry name" value="ZN(II)2CYS6 TRANSCRIPTION FACTOR (EUROFUNG)"/>
    <property type="match status" value="1"/>
</dbReference>
<dbReference type="Gene3D" id="4.10.240.10">
    <property type="entry name" value="Zn(2)-C6 fungal-type DNA-binding domain"/>
    <property type="match status" value="1"/>
</dbReference>
<dbReference type="HOGENOM" id="CLU_029539_1_0_1"/>
<protein>
    <submittedName>
        <fullName evidence="4">Fungal transcriptional regulatory protein</fullName>
    </submittedName>
</protein>
<dbReference type="STRING" id="983644.G3JHX9"/>
<feature type="compositionally biased region" description="Polar residues" evidence="2">
    <location>
        <begin position="184"/>
        <end position="201"/>
    </location>
</feature>
<evidence type="ECO:0000256" key="1">
    <source>
        <dbReference type="ARBA" id="ARBA00023242"/>
    </source>
</evidence>
<dbReference type="SUPFAM" id="SSF57701">
    <property type="entry name" value="Zn2/Cys6 DNA-binding domain"/>
    <property type="match status" value="1"/>
</dbReference>
<dbReference type="InParanoid" id="G3JHX9"/>
<dbReference type="InterPro" id="IPR036864">
    <property type="entry name" value="Zn2-C6_fun-type_DNA-bd_sf"/>
</dbReference>
<dbReference type="KEGG" id="cmt:CCM_05939"/>
<dbReference type="OrthoDB" id="39175at2759"/>
<dbReference type="PROSITE" id="PS50048">
    <property type="entry name" value="ZN2_CY6_FUNGAL_2"/>
    <property type="match status" value="1"/>
</dbReference>
<sequence length="547" mass="61520">MYKPTKPRPKKTNITRTRTGCLGCRDRRVKCDNLKPICGRCQRLGGECKQDTAFKFCQVYQPSVRPKPTKNCEKTRGALDLELPTANRIPEDGANLSAETAGRTFVDAQAGLVALRRSALTIPQSLMPRTNPVDAARFYLAAWDWKYLVPPSVLCTGNVFSLRSSPLFADMMVALSASHLSRTSPQRRLPMGSSTGAQNFRPNPGHESLSGEFYGSVMRKMTRWSAQDFGSHPLLGLALITLFCFIESSMGSFPTFELHYDGAAQLIRNYAARTLAKHGQAADLVKALIEVRMQMWWRRVYFGTAEFHRNRPAVLFDLSFPDLLARAESRRTSILLMLCESHRIHNAAIIAHWDLYGDEGRNCSVEDQNKEKILQKIDSLDQLMGGERDRLDAWSQIHALPSAIRNSEANLHSAAAPLEVLPLHTSSHDEAMTFSYYIALRVLQQSGPLDSLRVQSPGEIRESYKEVDSWIQLLLRVIAGMDWNNCVHFNMYTIGITGVLLACLLRSHDPAIGLWCEEWLQSCLDGSSFEEGGFPSRTRYLWPFSDN</sequence>
<dbReference type="Pfam" id="PF00172">
    <property type="entry name" value="Zn_clus"/>
    <property type="match status" value="1"/>
</dbReference>
<dbReference type="Proteomes" id="UP000001610">
    <property type="component" value="Unassembled WGS sequence"/>
</dbReference>
<dbReference type="GO" id="GO:0008270">
    <property type="term" value="F:zinc ion binding"/>
    <property type="evidence" value="ECO:0007669"/>
    <property type="project" value="InterPro"/>
</dbReference>
<dbReference type="OMA" id="MNYAYYV"/>
<keyword evidence="5" id="KW-1185">Reference proteome</keyword>
<evidence type="ECO:0000313" key="4">
    <source>
        <dbReference type="EMBL" id="EGX91782.1"/>
    </source>
</evidence>
<dbReference type="VEuPathDB" id="FungiDB:CCM_05939"/>
<name>G3JHX9_CORMM</name>
<gene>
    <name evidence="4" type="ORF">CCM_05939</name>
</gene>
<dbReference type="InterPro" id="IPR001138">
    <property type="entry name" value="Zn2Cys6_DnaBD"/>
</dbReference>
<feature type="region of interest" description="Disordered" evidence="2">
    <location>
        <begin position="184"/>
        <end position="206"/>
    </location>
</feature>
<proteinExistence type="predicted"/>
<feature type="domain" description="Zn(2)-C6 fungal-type" evidence="3">
    <location>
        <begin position="20"/>
        <end position="48"/>
    </location>
</feature>
<reference evidence="4 5" key="1">
    <citation type="journal article" date="2011" name="Genome Biol.">
        <title>Genome sequence of the insect pathogenic fungus Cordyceps militaris, a valued traditional Chinese medicine.</title>
        <authorList>
            <person name="Zheng P."/>
            <person name="Xia Y."/>
            <person name="Xiao G."/>
            <person name="Xiong C."/>
            <person name="Hu X."/>
            <person name="Zhang S."/>
            <person name="Zheng H."/>
            <person name="Huang Y."/>
            <person name="Zhou Y."/>
            <person name="Wang S."/>
            <person name="Zhao G.P."/>
            <person name="Liu X."/>
            <person name="St Leger R.J."/>
            <person name="Wang C."/>
        </authorList>
    </citation>
    <scope>NUCLEOTIDE SEQUENCE [LARGE SCALE GENOMIC DNA]</scope>
    <source>
        <strain evidence="4 5">CM01</strain>
    </source>
</reference>
<organism evidence="4 5">
    <name type="scientific">Cordyceps militaris (strain CM01)</name>
    <name type="common">Caterpillar fungus</name>
    <dbReference type="NCBI Taxonomy" id="983644"/>
    <lineage>
        <taxon>Eukaryota</taxon>
        <taxon>Fungi</taxon>
        <taxon>Dikarya</taxon>
        <taxon>Ascomycota</taxon>
        <taxon>Pezizomycotina</taxon>
        <taxon>Sordariomycetes</taxon>
        <taxon>Hypocreomycetidae</taxon>
        <taxon>Hypocreales</taxon>
        <taxon>Cordycipitaceae</taxon>
        <taxon>Cordyceps</taxon>
    </lineage>
</organism>
<dbReference type="CDD" id="cd00067">
    <property type="entry name" value="GAL4"/>
    <property type="match status" value="1"/>
</dbReference>
<dbReference type="GO" id="GO:0000981">
    <property type="term" value="F:DNA-binding transcription factor activity, RNA polymerase II-specific"/>
    <property type="evidence" value="ECO:0007669"/>
    <property type="project" value="InterPro"/>
</dbReference>
<dbReference type="RefSeq" id="XP_006671146.1">
    <property type="nucleotide sequence ID" value="XM_006671083.1"/>
</dbReference>
<dbReference type="EMBL" id="JH126402">
    <property type="protein sequence ID" value="EGX91782.1"/>
    <property type="molecule type" value="Genomic_DNA"/>
</dbReference>
<dbReference type="SMART" id="SM00066">
    <property type="entry name" value="GAL4"/>
    <property type="match status" value="1"/>
</dbReference>
<dbReference type="PROSITE" id="PS00463">
    <property type="entry name" value="ZN2_CY6_FUNGAL_1"/>
    <property type="match status" value="1"/>
</dbReference>
<dbReference type="PANTHER" id="PTHR37534">
    <property type="entry name" value="TRANSCRIPTIONAL ACTIVATOR PROTEIN UGA3"/>
    <property type="match status" value="1"/>
</dbReference>
<evidence type="ECO:0000256" key="2">
    <source>
        <dbReference type="SAM" id="MobiDB-lite"/>
    </source>
</evidence>
<accession>G3JHX9</accession>
<evidence type="ECO:0000259" key="3">
    <source>
        <dbReference type="PROSITE" id="PS50048"/>
    </source>
</evidence>
<evidence type="ECO:0000313" key="5">
    <source>
        <dbReference type="Proteomes" id="UP000001610"/>
    </source>
</evidence>
<dbReference type="eggNOG" id="ENOG502SUMK">
    <property type="taxonomic scope" value="Eukaryota"/>
</dbReference>
<dbReference type="GeneID" id="18167957"/>
<keyword evidence="1" id="KW-0539">Nucleus</keyword>
<dbReference type="AlphaFoldDB" id="G3JHX9"/>